<dbReference type="PANTHER" id="PTHR36419">
    <property type="entry name" value="ARRESTIN FAMILY PROTEIN 1"/>
    <property type="match status" value="1"/>
</dbReference>
<dbReference type="OrthoDB" id="4001642at2759"/>
<feature type="region of interest" description="Disordered" evidence="1">
    <location>
        <begin position="602"/>
        <end position="626"/>
    </location>
</feature>
<keyword evidence="4" id="KW-1185">Reference proteome</keyword>
<dbReference type="InterPro" id="IPR053060">
    <property type="entry name" value="Cytokinesis_Signaling_Reg"/>
</dbReference>
<dbReference type="PANTHER" id="PTHR36419:SF1">
    <property type="entry name" value="RHO1 GEF LOCALIZING PROTEIN 1"/>
    <property type="match status" value="1"/>
</dbReference>
<dbReference type="Proteomes" id="UP000759537">
    <property type="component" value="Unassembled WGS sequence"/>
</dbReference>
<dbReference type="AlphaFoldDB" id="A0A9P5JZE1"/>
<protein>
    <recommendedName>
        <fullName evidence="2">Arrestin C-terminal-like domain-containing protein</fullName>
    </recommendedName>
</protein>
<dbReference type="InterPro" id="IPR011022">
    <property type="entry name" value="Arrestin_C-like"/>
</dbReference>
<feature type="compositionally biased region" description="Polar residues" evidence="1">
    <location>
        <begin position="378"/>
        <end position="387"/>
    </location>
</feature>
<feature type="compositionally biased region" description="Low complexity" evidence="1">
    <location>
        <begin position="651"/>
        <end position="662"/>
    </location>
</feature>
<feature type="region of interest" description="Disordered" evidence="1">
    <location>
        <begin position="378"/>
        <end position="480"/>
    </location>
</feature>
<dbReference type="GO" id="GO:0000935">
    <property type="term" value="C:division septum"/>
    <property type="evidence" value="ECO:0007669"/>
    <property type="project" value="TreeGrafter"/>
</dbReference>
<dbReference type="SMART" id="SM01017">
    <property type="entry name" value="Arrestin_C"/>
    <property type="match status" value="1"/>
</dbReference>
<comment type="caution">
    <text evidence="3">The sequence shown here is derived from an EMBL/GenBank/DDBJ whole genome shotgun (WGS) entry which is preliminary data.</text>
</comment>
<evidence type="ECO:0000313" key="4">
    <source>
        <dbReference type="Proteomes" id="UP000759537"/>
    </source>
</evidence>
<gene>
    <name evidence="3" type="ORF">DFH94DRAFT_771834</name>
</gene>
<name>A0A9P5JZE1_9AGAM</name>
<proteinExistence type="predicted"/>
<dbReference type="InterPro" id="IPR014752">
    <property type="entry name" value="Arrestin-like_C"/>
</dbReference>
<feature type="compositionally biased region" description="Polar residues" evidence="1">
    <location>
        <begin position="979"/>
        <end position="988"/>
    </location>
</feature>
<feature type="compositionally biased region" description="Polar residues" evidence="1">
    <location>
        <begin position="408"/>
        <end position="417"/>
    </location>
</feature>
<dbReference type="Gene3D" id="2.60.40.640">
    <property type="match status" value="1"/>
</dbReference>
<feature type="compositionally biased region" description="Polar residues" evidence="1">
    <location>
        <begin position="452"/>
        <end position="474"/>
    </location>
</feature>
<dbReference type="EMBL" id="WHVB01000025">
    <property type="protein sequence ID" value="KAF8470523.1"/>
    <property type="molecule type" value="Genomic_DNA"/>
</dbReference>
<evidence type="ECO:0000313" key="3">
    <source>
        <dbReference type="EMBL" id="KAF8470523.1"/>
    </source>
</evidence>
<feature type="compositionally biased region" description="Basic and acidic residues" evidence="1">
    <location>
        <begin position="809"/>
        <end position="821"/>
    </location>
</feature>
<feature type="region of interest" description="Disordered" evidence="1">
    <location>
        <begin position="648"/>
        <end position="896"/>
    </location>
</feature>
<evidence type="ECO:0000259" key="2">
    <source>
        <dbReference type="SMART" id="SM01017"/>
    </source>
</evidence>
<dbReference type="InterPro" id="IPR014756">
    <property type="entry name" value="Ig_E-set"/>
</dbReference>
<feature type="compositionally biased region" description="Pro residues" evidence="1">
    <location>
        <begin position="767"/>
        <end position="776"/>
    </location>
</feature>
<evidence type="ECO:0000256" key="1">
    <source>
        <dbReference type="SAM" id="MobiDB-lite"/>
    </source>
</evidence>
<organism evidence="3 4">
    <name type="scientific">Russula ochroleuca</name>
    <dbReference type="NCBI Taxonomy" id="152965"/>
    <lineage>
        <taxon>Eukaryota</taxon>
        <taxon>Fungi</taxon>
        <taxon>Dikarya</taxon>
        <taxon>Basidiomycota</taxon>
        <taxon>Agaricomycotina</taxon>
        <taxon>Agaricomycetes</taxon>
        <taxon>Russulales</taxon>
        <taxon>Russulaceae</taxon>
        <taxon>Russula</taxon>
    </lineage>
</organism>
<reference evidence="3" key="1">
    <citation type="submission" date="2019-10" db="EMBL/GenBank/DDBJ databases">
        <authorList>
            <consortium name="DOE Joint Genome Institute"/>
            <person name="Kuo A."/>
            <person name="Miyauchi S."/>
            <person name="Kiss E."/>
            <person name="Drula E."/>
            <person name="Kohler A."/>
            <person name="Sanchez-Garcia M."/>
            <person name="Andreopoulos B."/>
            <person name="Barry K.W."/>
            <person name="Bonito G."/>
            <person name="Buee M."/>
            <person name="Carver A."/>
            <person name="Chen C."/>
            <person name="Cichocki N."/>
            <person name="Clum A."/>
            <person name="Culley D."/>
            <person name="Crous P.W."/>
            <person name="Fauchery L."/>
            <person name="Girlanda M."/>
            <person name="Hayes R."/>
            <person name="Keri Z."/>
            <person name="LaButti K."/>
            <person name="Lipzen A."/>
            <person name="Lombard V."/>
            <person name="Magnuson J."/>
            <person name="Maillard F."/>
            <person name="Morin E."/>
            <person name="Murat C."/>
            <person name="Nolan M."/>
            <person name="Ohm R."/>
            <person name="Pangilinan J."/>
            <person name="Pereira M."/>
            <person name="Perotto S."/>
            <person name="Peter M."/>
            <person name="Riley R."/>
            <person name="Sitrit Y."/>
            <person name="Stielow B."/>
            <person name="Szollosi G."/>
            <person name="Zifcakova L."/>
            <person name="Stursova M."/>
            <person name="Spatafora J.W."/>
            <person name="Tedersoo L."/>
            <person name="Vaario L.-M."/>
            <person name="Yamada A."/>
            <person name="Yan M."/>
            <person name="Wang P."/>
            <person name="Xu J."/>
            <person name="Bruns T."/>
            <person name="Baldrian P."/>
            <person name="Vilgalys R."/>
            <person name="Henrissat B."/>
            <person name="Grigoriev I.V."/>
            <person name="Hibbett D."/>
            <person name="Nagy L.G."/>
            <person name="Martin F.M."/>
        </authorList>
    </citation>
    <scope>NUCLEOTIDE SEQUENCE</scope>
    <source>
        <strain evidence="3">Prilba</strain>
    </source>
</reference>
<feature type="region of interest" description="Disordered" evidence="1">
    <location>
        <begin position="492"/>
        <end position="533"/>
    </location>
</feature>
<feature type="compositionally biased region" description="Basic and acidic residues" evidence="1">
    <location>
        <begin position="492"/>
        <end position="504"/>
    </location>
</feature>
<dbReference type="SUPFAM" id="SSF81296">
    <property type="entry name" value="E set domains"/>
    <property type="match status" value="1"/>
</dbReference>
<reference evidence="3" key="2">
    <citation type="journal article" date="2020" name="Nat. Commun.">
        <title>Large-scale genome sequencing of mycorrhizal fungi provides insights into the early evolution of symbiotic traits.</title>
        <authorList>
            <person name="Miyauchi S."/>
            <person name="Kiss E."/>
            <person name="Kuo A."/>
            <person name="Drula E."/>
            <person name="Kohler A."/>
            <person name="Sanchez-Garcia M."/>
            <person name="Morin E."/>
            <person name="Andreopoulos B."/>
            <person name="Barry K.W."/>
            <person name="Bonito G."/>
            <person name="Buee M."/>
            <person name="Carver A."/>
            <person name="Chen C."/>
            <person name="Cichocki N."/>
            <person name="Clum A."/>
            <person name="Culley D."/>
            <person name="Crous P.W."/>
            <person name="Fauchery L."/>
            <person name="Girlanda M."/>
            <person name="Hayes R.D."/>
            <person name="Keri Z."/>
            <person name="LaButti K."/>
            <person name="Lipzen A."/>
            <person name="Lombard V."/>
            <person name="Magnuson J."/>
            <person name="Maillard F."/>
            <person name="Murat C."/>
            <person name="Nolan M."/>
            <person name="Ohm R.A."/>
            <person name="Pangilinan J."/>
            <person name="Pereira M.F."/>
            <person name="Perotto S."/>
            <person name="Peter M."/>
            <person name="Pfister S."/>
            <person name="Riley R."/>
            <person name="Sitrit Y."/>
            <person name="Stielow J.B."/>
            <person name="Szollosi G."/>
            <person name="Zifcakova L."/>
            <person name="Stursova M."/>
            <person name="Spatafora J.W."/>
            <person name="Tedersoo L."/>
            <person name="Vaario L.M."/>
            <person name="Yamada A."/>
            <person name="Yan M."/>
            <person name="Wang P."/>
            <person name="Xu J."/>
            <person name="Bruns T."/>
            <person name="Baldrian P."/>
            <person name="Vilgalys R."/>
            <person name="Dunand C."/>
            <person name="Henrissat B."/>
            <person name="Grigoriev I.V."/>
            <person name="Hibbett D."/>
            <person name="Nagy L.G."/>
            <person name="Martin F.M."/>
        </authorList>
    </citation>
    <scope>NUCLEOTIDE SEQUENCE</scope>
    <source>
        <strain evidence="3">Prilba</strain>
    </source>
</reference>
<dbReference type="Pfam" id="PF02752">
    <property type="entry name" value="Arrestin_C"/>
    <property type="match status" value="1"/>
</dbReference>
<feature type="compositionally biased region" description="Polar residues" evidence="1">
    <location>
        <begin position="427"/>
        <end position="444"/>
    </location>
</feature>
<feature type="compositionally biased region" description="Low complexity" evidence="1">
    <location>
        <begin position="514"/>
        <end position="527"/>
    </location>
</feature>
<sequence length="1003" mass="107832">MSQAKLTLRPPPNIDFVQGYPGIPPGAPDRPQAAVKGAIEVRLGPQGVKAKYVRVELRKIESIPGLPPNSYYDFVGQSLVNLWRSSEEYSMLHSQDIPFYIRIPESIPPTLTLENGAGIKYELVGQVCIRSKSGFFRRNKPIILSSSTPIIIDKHELHSTWPVFQQHESRHLTQDAVTLTVDRSQNCYGPGDRVLVHATIRSDSTQATILRGFEFTLKETTIFRPHVSGRSGGPQIKIKIVGEQKVLVNMTMHSGQVHRSELAAAVPQTHTTTTLNSARHIDITYVLIVKALMGSGKPLIMELPVIVSNWPRYVSTEAVRRIGIAPSLSLQQPVVSTNLGVAADARPRIGPATSQAATVTATSYPFAPVHGRIIDSRLTNSVPNSTGAPAATDEIGFITRPSSEGDESQVQPHSEPNSSSARRRSRTGSALPQSNRLTVVNPTDNEIPEDGPQTNTPGLMETPSQSQAPRQKTWPTAEEEKARLYQEAKARVDRVQGGLDRGESVRSANGYPAGGSPQSSSHSAPPQVDASRWATAEEEKIRLFTQAQNNARIVQGLAQDLNDSGRVAHARVSSRDSSRSFQQGVGPPVISAGAALYSHAMASVHKPPPPPASQTPKSSRLLTATEEKEMLRRYHDATRAVQRHHEFNFGSSDGVMSSASSSLPHDSTAGPYPGSDLDSSGPAPDELPPPWVPSPEFSQLEGMSEKERYRIAFEARERAAAEQQSASPPPPASLATSPPTDYYTATGTLPPEVNGSDPLGAAADGGLPPPWQPSPPATQSGLPPHLRARSPPLPPNQAQPGSQRMLSAAEEKALLKAKYEAEEQLAASPPAPVTPQRQREYNSPPRTPRTPPTPGPLPSPIRSELPFSRDQRQVVAGPELSTPPRTPPPLLPRPPASYIRETAEEDARLQDELANGKLSVTVAAANGTTTETASLPVSVAAPRTGVGNDEGDEAFGLLRRSTLPFTSGWGSMEMRNAGVGTSVSMNGIRSSPPPRPPKVPLGY</sequence>
<feature type="compositionally biased region" description="Pro residues" evidence="1">
    <location>
        <begin position="845"/>
        <end position="859"/>
    </location>
</feature>
<feature type="region of interest" description="Disordered" evidence="1">
    <location>
        <begin position="966"/>
        <end position="1003"/>
    </location>
</feature>
<feature type="compositionally biased region" description="Pro residues" evidence="1">
    <location>
        <begin position="991"/>
        <end position="1003"/>
    </location>
</feature>
<feature type="compositionally biased region" description="Pro residues" evidence="1">
    <location>
        <begin position="884"/>
        <end position="895"/>
    </location>
</feature>
<dbReference type="GO" id="GO:0000917">
    <property type="term" value="P:division septum assembly"/>
    <property type="evidence" value="ECO:0007669"/>
    <property type="project" value="TreeGrafter"/>
</dbReference>
<feature type="compositionally biased region" description="Basic and acidic residues" evidence="1">
    <location>
        <begin position="703"/>
        <end position="720"/>
    </location>
</feature>
<feature type="domain" description="Arrestin C-terminal-like" evidence="2">
    <location>
        <begin position="173"/>
        <end position="311"/>
    </location>
</feature>
<accession>A0A9P5JZE1</accession>